<reference evidence="1" key="2">
    <citation type="submission" date="2023-01" db="EMBL/GenBank/DDBJ databases">
        <authorList>
            <person name="Sun Q."/>
            <person name="Evtushenko L."/>
        </authorList>
    </citation>
    <scope>NUCLEOTIDE SEQUENCE</scope>
    <source>
        <strain evidence="1">VKM Ac-1069</strain>
    </source>
</reference>
<proteinExistence type="predicted"/>
<comment type="caution">
    <text evidence="1">The sequence shown here is derived from an EMBL/GenBank/DDBJ whole genome shotgun (WGS) entry which is preliminary data.</text>
</comment>
<gene>
    <name evidence="1" type="ORF">GCM10017577_21050</name>
</gene>
<keyword evidence="2" id="KW-1185">Reference proteome</keyword>
<protein>
    <submittedName>
        <fullName evidence="1">Uncharacterized protein</fullName>
    </submittedName>
</protein>
<organism evidence="1 2">
    <name type="scientific">Pseudonocardia halophobica</name>
    <dbReference type="NCBI Taxonomy" id="29401"/>
    <lineage>
        <taxon>Bacteria</taxon>
        <taxon>Bacillati</taxon>
        <taxon>Actinomycetota</taxon>
        <taxon>Actinomycetes</taxon>
        <taxon>Pseudonocardiales</taxon>
        <taxon>Pseudonocardiaceae</taxon>
        <taxon>Pseudonocardia</taxon>
    </lineage>
</organism>
<name>A0A9W6NVL2_9PSEU</name>
<reference evidence="1" key="1">
    <citation type="journal article" date="2014" name="Int. J. Syst. Evol. Microbiol.">
        <title>Complete genome sequence of Corynebacterium casei LMG S-19264T (=DSM 44701T), isolated from a smear-ripened cheese.</title>
        <authorList>
            <consortium name="US DOE Joint Genome Institute (JGI-PGF)"/>
            <person name="Walter F."/>
            <person name="Albersmeier A."/>
            <person name="Kalinowski J."/>
            <person name="Ruckert C."/>
        </authorList>
    </citation>
    <scope>NUCLEOTIDE SEQUENCE</scope>
    <source>
        <strain evidence="1">VKM Ac-1069</strain>
    </source>
</reference>
<sequence>MSTTIPDETTAVETEQLAGPDAVAPAAGFIATIRKHGVFTQLFNVAGVNKGSAVCVSLSEITASTPGGALDTPFLGDAAMKVYNVVPLDGGQVRLRGEVAWGVDLNVRVMFIVS</sequence>
<evidence type="ECO:0000313" key="2">
    <source>
        <dbReference type="Proteomes" id="UP001143463"/>
    </source>
</evidence>
<dbReference type="AlphaFoldDB" id="A0A9W6NVL2"/>
<dbReference type="EMBL" id="BSFQ01000006">
    <property type="protein sequence ID" value="GLL10964.1"/>
    <property type="molecule type" value="Genomic_DNA"/>
</dbReference>
<dbReference type="Proteomes" id="UP001143463">
    <property type="component" value="Unassembled WGS sequence"/>
</dbReference>
<evidence type="ECO:0000313" key="1">
    <source>
        <dbReference type="EMBL" id="GLL10964.1"/>
    </source>
</evidence>
<accession>A0A9W6NVL2</accession>